<comment type="caution">
    <text evidence="5">The sequence shown here is derived from an EMBL/GenBank/DDBJ whole genome shotgun (WGS) entry which is preliminary data.</text>
</comment>
<accession>A0A7K8ST35</accession>
<dbReference type="AlphaFoldDB" id="A0A7K8ST35"/>
<name>A0A7K8ST35_9AVES</name>
<feature type="domain" description="PHD-type" evidence="4">
    <location>
        <begin position="1"/>
        <end position="106"/>
    </location>
</feature>
<dbReference type="InterPro" id="IPR034732">
    <property type="entry name" value="EPHD"/>
</dbReference>
<dbReference type="InterPro" id="IPR013083">
    <property type="entry name" value="Znf_RING/FYVE/PHD"/>
</dbReference>
<dbReference type="Pfam" id="PF13771">
    <property type="entry name" value="zf-HC5HC2H"/>
    <property type="match status" value="1"/>
</dbReference>
<dbReference type="Gene3D" id="3.30.40.10">
    <property type="entry name" value="Zinc/RING finger domain, C3HC4 (zinc finger)"/>
    <property type="match status" value="1"/>
</dbReference>
<dbReference type="EMBL" id="VWZB01000142">
    <property type="protein sequence ID" value="NXF32961.1"/>
    <property type="molecule type" value="Genomic_DNA"/>
</dbReference>
<organism evidence="5 6">
    <name type="scientific">Nyctibius bracteatus</name>
    <name type="common">Rufous potoo</name>
    <dbReference type="NCBI Taxonomy" id="48426"/>
    <lineage>
        <taxon>Eukaryota</taxon>
        <taxon>Metazoa</taxon>
        <taxon>Chordata</taxon>
        <taxon>Craniata</taxon>
        <taxon>Vertebrata</taxon>
        <taxon>Euteleostomi</taxon>
        <taxon>Archelosauria</taxon>
        <taxon>Archosauria</taxon>
        <taxon>Dinosauria</taxon>
        <taxon>Saurischia</taxon>
        <taxon>Theropoda</taxon>
        <taxon>Coelurosauria</taxon>
        <taxon>Aves</taxon>
        <taxon>Neognathae</taxon>
        <taxon>Neoaves</taxon>
        <taxon>Strisores</taxon>
        <taxon>Caprimulgiformes</taxon>
        <taxon>Nyctibiidae</taxon>
        <taxon>Nyctibius</taxon>
    </lineage>
</organism>
<keyword evidence="6" id="KW-1185">Reference proteome</keyword>
<evidence type="ECO:0000256" key="1">
    <source>
        <dbReference type="ARBA" id="ARBA00022723"/>
    </source>
</evidence>
<keyword evidence="1" id="KW-0479">Metal-binding</keyword>
<dbReference type="GO" id="GO:0008270">
    <property type="term" value="F:zinc ion binding"/>
    <property type="evidence" value="ECO:0007669"/>
    <property type="project" value="UniProtKB-KW"/>
</dbReference>
<dbReference type="PANTHER" id="PTHR12420:SF47">
    <property type="entry name" value="PHD FINGER PROTEIN 7"/>
    <property type="match status" value="1"/>
</dbReference>
<keyword evidence="2" id="KW-0863">Zinc-finger</keyword>
<sequence length="106" mass="12029">VCMLCHQAEADPHICGRKLENRGIYVHEFCLLLGSKRFQHRIRRAGIMGFLLEDIRDTVQQAARKRCFVCGKSGATITCRETGCDRSFHLPCAVEGECITQFLPPY</sequence>
<dbReference type="Proteomes" id="UP000538472">
    <property type="component" value="Unassembled WGS sequence"/>
</dbReference>
<evidence type="ECO:0000256" key="3">
    <source>
        <dbReference type="ARBA" id="ARBA00022833"/>
    </source>
</evidence>
<evidence type="ECO:0000256" key="2">
    <source>
        <dbReference type="ARBA" id="ARBA00022771"/>
    </source>
</evidence>
<reference evidence="5 6" key="1">
    <citation type="submission" date="2019-09" db="EMBL/GenBank/DDBJ databases">
        <title>Bird 10,000 Genomes (B10K) Project - Family phase.</title>
        <authorList>
            <person name="Zhang G."/>
        </authorList>
    </citation>
    <scope>NUCLEOTIDE SEQUENCE [LARGE SCALE GENOMIC DNA]</scope>
    <source>
        <strain evidence="5">B10K-CU-031-10</strain>
        <tissue evidence="5">Muscle</tissue>
    </source>
</reference>
<feature type="non-terminal residue" evidence="5">
    <location>
        <position position="1"/>
    </location>
</feature>
<dbReference type="InterPro" id="IPR011011">
    <property type="entry name" value="Znf_FYVE_PHD"/>
</dbReference>
<proteinExistence type="predicted"/>
<evidence type="ECO:0000313" key="6">
    <source>
        <dbReference type="Proteomes" id="UP000538472"/>
    </source>
</evidence>
<dbReference type="InterPro" id="IPR051188">
    <property type="entry name" value="PHD-type_Zinc_Finger"/>
</dbReference>
<dbReference type="SUPFAM" id="SSF57903">
    <property type="entry name" value="FYVE/PHD zinc finger"/>
    <property type="match status" value="1"/>
</dbReference>
<evidence type="ECO:0000313" key="5">
    <source>
        <dbReference type="EMBL" id="NXF32961.1"/>
    </source>
</evidence>
<evidence type="ECO:0000259" key="4">
    <source>
        <dbReference type="PROSITE" id="PS51805"/>
    </source>
</evidence>
<dbReference type="GO" id="GO:0005634">
    <property type="term" value="C:nucleus"/>
    <property type="evidence" value="ECO:0007669"/>
    <property type="project" value="TreeGrafter"/>
</dbReference>
<protein>
    <submittedName>
        <fullName evidence="5">PHF7 protein</fullName>
    </submittedName>
</protein>
<dbReference type="PROSITE" id="PS51805">
    <property type="entry name" value="EPHD"/>
    <property type="match status" value="1"/>
</dbReference>
<keyword evidence="3" id="KW-0862">Zinc</keyword>
<dbReference type="PANTHER" id="PTHR12420">
    <property type="entry name" value="PHD FINGER PROTEIN"/>
    <property type="match status" value="1"/>
</dbReference>
<gene>
    <name evidence="5" type="primary">Phf7_1</name>
    <name evidence="5" type="ORF">NYCBRA_R13508</name>
</gene>
<feature type="non-terminal residue" evidence="5">
    <location>
        <position position="106"/>
    </location>
</feature>